<dbReference type="Proteomes" id="UP001190700">
    <property type="component" value="Unassembled WGS sequence"/>
</dbReference>
<evidence type="ECO:0000313" key="1">
    <source>
        <dbReference type="EMBL" id="KAK3267001.1"/>
    </source>
</evidence>
<keyword evidence="2" id="KW-1185">Reference proteome</keyword>
<dbReference type="EMBL" id="LGRX02012673">
    <property type="protein sequence ID" value="KAK3267001.1"/>
    <property type="molecule type" value="Genomic_DNA"/>
</dbReference>
<accession>A0AAE0KZZ2</accession>
<gene>
    <name evidence="1" type="ORF">CYMTET_24413</name>
</gene>
<dbReference type="AlphaFoldDB" id="A0AAE0KZZ2"/>
<protein>
    <submittedName>
        <fullName evidence="1">Uncharacterized protein</fullName>
    </submittedName>
</protein>
<sequence>MYIHLGRYTEADSLLQRCLQAHSQEAPPRVQPEPESLGRAFSLVALLRKSQARPCACTPFCVTSVPGLCGRCVGGALLNAAMQVQPMSFELELN</sequence>
<comment type="caution">
    <text evidence="1">The sequence shown here is derived from an EMBL/GenBank/DDBJ whole genome shotgun (WGS) entry which is preliminary data.</text>
</comment>
<organism evidence="1 2">
    <name type="scientific">Cymbomonas tetramitiformis</name>
    <dbReference type="NCBI Taxonomy" id="36881"/>
    <lineage>
        <taxon>Eukaryota</taxon>
        <taxon>Viridiplantae</taxon>
        <taxon>Chlorophyta</taxon>
        <taxon>Pyramimonadophyceae</taxon>
        <taxon>Pyramimonadales</taxon>
        <taxon>Pyramimonadaceae</taxon>
        <taxon>Cymbomonas</taxon>
    </lineage>
</organism>
<reference evidence="1 2" key="1">
    <citation type="journal article" date="2015" name="Genome Biol. Evol.">
        <title>Comparative Genomics of a Bacterivorous Green Alga Reveals Evolutionary Causalities and Consequences of Phago-Mixotrophic Mode of Nutrition.</title>
        <authorList>
            <person name="Burns J.A."/>
            <person name="Paasch A."/>
            <person name="Narechania A."/>
            <person name="Kim E."/>
        </authorList>
    </citation>
    <scope>NUCLEOTIDE SEQUENCE [LARGE SCALE GENOMIC DNA]</scope>
    <source>
        <strain evidence="1 2">PLY_AMNH</strain>
    </source>
</reference>
<proteinExistence type="predicted"/>
<evidence type="ECO:0000313" key="2">
    <source>
        <dbReference type="Proteomes" id="UP001190700"/>
    </source>
</evidence>
<name>A0AAE0KZZ2_9CHLO</name>